<dbReference type="EMBL" id="CP058952">
    <property type="protein sequence ID" value="QLI82253.1"/>
    <property type="molecule type" value="Genomic_DNA"/>
</dbReference>
<keyword evidence="2" id="KW-1185">Reference proteome</keyword>
<sequence>MRVVIAVLLIQIFIAAETIAGELKTAAVIFQNEHLKSELMPYSIKKMSGGKLRAWVKRTVLDPIQIHGYDARYEYECGTYSSKLLYATSWDANGNYSEVRFSEKIPPNEMIFLLEKSDVDAEFICLATIIR</sequence>
<gene>
    <name evidence="1" type="ORF">HZU75_12360</name>
</gene>
<dbReference type="KEGG" id="cfon:HZU75_12360"/>
<proteinExistence type="predicted"/>
<accession>A0A7D5VBK5</accession>
<evidence type="ECO:0000313" key="2">
    <source>
        <dbReference type="Proteomes" id="UP000510822"/>
    </source>
</evidence>
<protein>
    <submittedName>
        <fullName evidence="1">Uncharacterized protein</fullName>
    </submittedName>
</protein>
<evidence type="ECO:0000313" key="1">
    <source>
        <dbReference type="EMBL" id="QLI82253.1"/>
    </source>
</evidence>
<dbReference type="Proteomes" id="UP000510822">
    <property type="component" value="Chromosome"/>
</dbReference>
<name>A0A7D5VBK5_9NEIS</name>
<organism evidence="1 2">
    <name type="scientific">Chitinibacter fontanus</name>
    <dbReference type="NCBI Taxonomy" id="1737446"/>
    <lineage>
        <taxon>Bacteria</taxon>
        <taxon>Pseudomonadati</taxon>
        <taxon>Pseudomonadota</taxon>
        <taxon>Betaproteobacteria</taxon>
        <taxon>Neisseriales</taxon>
        <taxon>Chitinibacteraceae</taxon>
        <taxon>Chitinibacter</taxon>
    </lineage>
</organism>
<dbReference type="AlphaFoldDB" id="A0A7D5VBK5"/>
<reference evidence="1 2" key="1">
    <citation type="journal article" date="2016" name="Int. J. Syst. Evol. Microbiol.">
        <title>Chitinibacter fontanus sp. nov., isolated from a spring.</title>
        <authorList>
            <person name="Sheu S.Y."/>
            <person name="Li Y.S."/>
            <person name="Young C.C."/>
            <person name="Chen W.M."/>
        </authorList>
    </citation>
    <scope>NUCLEOTIDE SEQUENCE [LARGE SCALE GENOMIC DNA]</scope>
    <source>
        <strain evidence="1 2">STM-7</strain>
    </source>
</reference>
<dbReference type="RefSeq" id="WP_180306334.1">
    <property type="nucleotide sequence ID" value="NZ_CP058952.1"/>
</dbReference>